<dbReference type="EMBL" id="GG662725">
    <property type="protein sequence ID" value="EAR93429.2"/>
    <property type="molecule type" value="Genomic_DNA"/>
</dbReference>
<reference evidence="3" key="1">
    <citation type="journal article" date="2006" name="PLoS Biol.">
        <title>Macronuclear genome sequence of the ciliate Tetrahymena thermophila, a model eukaryote.</title>
        <authorList>
            <person name="Eisen J.A."/>
            <person name="Coyne R.S."/>
            <person name="Wu M."/>
            <person name="Wu D."/>
            <person name="Thiagarajan M."/>
            <person name="Wortman J.R."/>
            <person name="Badger J.H."/>
            <person name="Ren Q."/>
            <person name="Amedeo P."/>
            <person name="Jones K.M."/>
            <person name="Tallon L.J."/>
            <person name="Delcher A.L."/>
            <person name="Salzberg S.L."/>
            <person name="Silva J.C."/>
            <person name="Haas B.J."/>
            <person name="Majoros W.H."/>
            <person name="Farzad M."/>
            <person name="Carlton J.M."/>
            <person name="Smith R.K. Jr."/>
            <person name="Garg J."/>
            <person name="Pearlman R.E."/>
            <person name="Karrer K.M."/>
            <person name="Sun L."/>
            <person name="Manning G."/>
            <person name="Elde N.C."/>
            <person name="Turkewitz A.P."/>
            <person name="Asai D.J."/>
            <person name="Wilkes D.E."/>
            <person name="Wang Y."/>
            <person name="Cai H."/>
            <person name="Collins K."/>
            <person name="Stewart B.A."/>
            <person name="Lee S.R."/>
            <person name="Wilamowska K."/>
            <person name="Weinberg Z."/>
            <person name="Ruzzo W.L."/>
            <person name="Wloga D."/>
            <person name="Gaertig J."/>
            <person name="Frankel J."/>
            <person name="Tsao C.-C."/>
            <person name="Gorovsky M.A."/>
            <person name="Keeling P.J."/>
            <person name="Waller R.F."/>
            <person name="Patron N.J."/>
            <person name="Cherry J.M."/>
            <person name="Stover N.A."/>
            <person name="Krieger C.J."/>
            <person name="del Toro C."/>
            <person name="Ryder H.F."/>
            <person name="Williamson S.C."/>
            <person name="Barbeau R.A."/>
            <person name="Hamilton E.P."/>
            <person name="Orias E."/>
        </authorList>
    </citation>
    <scope>NUCLEOTIDE SEQUENCE [LARGE SCALE GENOMIC DNA]</scope>
    <source>
        <strain evidence="3">SB210</strain>
    </source>
</reference>
<sequence>MRIQSQSSLAFIIQIVLNLKLLSLSLAQKYTSIWNNNVTIQDSCIGSNTSTVLNQKIIDCPYQKSYLLSSYQSYYYQPFFNITIQETNDQKIILNNKGLGSVCVKFAEICLENVKQSQQYQPKSDQYYRIFSQLNTYYVSIQIIPANTFSLTINGTQYICWNYQNITLDVDLDNAFYGISGIQTDNAQLKTQNPDFVI</sequence>
<dbReference type="AlphaFoldDB" id="Q23A51"/>
<evidence type="ECO:0000313" key="2">
    <source>
        <dbReference type="EMBL" id="EAR93429.2"/>
    </source>
</evidence>
<evidence type="ECO:0000313" key="3">
    <source>
        <dbReference type="Proteomes" id="UP000009168"/>
    </source>
</evidence>
<dbReference type="Proteomes" id="UP000009168">
    <property type="component" value="Unassembled WGS sequence"/>
</dbReference>
<dbReference type="KEGG" id="tet:TTHERM_00833670"/>
<feature type="signal peptide" evidence="1">
    <location>
        <begin position="1"/>
        <end position="27"/>
    </location>
</feature>
<dbReference type="RefSeq" id="XP_001013674.2">
    <property type="nucleotide sequence ID" value="XM_001013674.2"/>
</dbReference>
<evidence type="ECO:0000256" key="1">
    <source>
        <dbReference type="SAM" id="SignalP"/>
    </source>
</evidence>
<keyword evidence="1" id="KW-0732">Signal</keyword>
<dbReference type="InParanoid" id="Q23A51"/>
<dbReference type="HOGENOM" id="CLU_328057_0_0_1"/>
<accession>Q23A51</accession>
<keyword evidence="3" id="KW-1185">Reference proteome</keyword>
<protein>
    <recommendedName>
        <fullName evidence="4">Transmembrane protein</fullName>
    </recommendedName>
</protein>
<organism evidence="2 3">
    <name type="scientific">Tetrahymena thermophila (strain SB210)</name>
    <dbReference type="NCBI Taxonomy" id="312017"/>
    <lineage>
        <taxon>Eukaryota</taxon>
        <taxon>Sar</taxon>
        <taxon>Alveolata</taxon>
        <taxon>Ciliophora</taxon>
        <taxon>Intramacronucleata</taxon>
        <taxon>Oligohymenophorea</taxon>
        <taxon>Hymenostomatida</taxon>
        <taxon>Tetrahymenina</taxon>
        <taxon>Tetrahymenidae</taxon>
        <taxon>Tetrahymena</taxon>
    </lineage>
</organism>
<dbReference type="GeneID" id="7838730"/>
<feature type="chain" id="PRO_5004201588" description="Transmembrane protein" evidence="1">
    <location>
        <begin position="28"/>
        <end position="198"/>
    </location>
</feature>
<name>Q23A51_TETTS</name>
<evidence type="ECO:0008006" key="4">
    <source>
        <dbReference type="Google" id="ProtNLM"/>
    </source>
</evidence>
<gene>
    <name evidence="2" type="ORF">TTHERM_00833670</name>
</gene>
<proteinExistence type="predicted"/>